<name>A0A9Q1HY35_CONCO</name>
<feature type="compositionally biased region" description="Basic and acidic residues" evidence="1">
    <location>
        <begin position="34"/>
        <end position="48"/>
    </location>
</feature>
<sequence length="162" mass="16413">MVPPGPADPRAAVQTEMAPTATLADSPSDPRGPAAEKAKLAPKAERKPASNPDPPVHTAAGPDLDRSEARNGSKSADPSPKREQSGNKAPPPPPPPQAGARPAGKQNQVPVGGAVQSDSGSDRSHHRRAAARAALRPAGLEVQPDGEPEPAQAQAQAQTGAE</sequence>
<protein>
    <submittedName>
        <fullName evidence="2">Uncharacterized protein</fullName>
    </submittedName>
</protein>
<feature type="compositionally biased region" description="Low complexity" evidence="1">
    <location>
        <begin position="131"/>
        <end position="140"/>
    </location>
</feature>
<dbReference type="AlphaFoldDB" id="A0A9Q1HY35"/>
<evidence type="ECO:0000313" key="3">
    <source>
        <dbReference type="Proteomes" id="UP001152803"/>
    </source>
</evidence>
<feature type="non-terminal residue" evidence="2">
    <location>
        <position position="162"/>
    </location>
</feature>
<comment type="caution">
    <text evidence="2">The sequence shown here is derived from an EMBL/GenBank/DDBJ whole genome shotgun (WGS) entry which is preliminary data.</text>
</comment>
<accession>A0A9Q1HY35</accession>
<organism evidence="2 3">
    <name type="scientific">Conger conger</name>
    <name type="common">Conger eel</name>
    <name type="synonym">Muraena conger</name>
    <dbReference type="NCBI Taxonomy" id="82655"/>
    <lineage>
        <taxon>Eukaryota</taxon>
        <taxon>Metazoa</taxon>
        <taxon>Chordata</taxon>
        <taxon>Craniata</taxon>
        <taxon>Vertebrata</taxon>
        <taxon>Euteleostomi</taxon>
        <taxon>Actinopterygii</taxon>
        <taxon>Neopterygii</taxon>
        <taxon>Teleostei</taxon>
        <taxon>Anguilliformes</taxon>
        <taxon>Congridae</taxon>
        <taxon>Conger</taxon>
    </lineage>
</organism>
<dbReference type="EMBL" id="JAFJMO010000009">
    <property type="protein sequence ID" value="KAJ8268599.1"/>
    <property type="molecule type" value="Genomic_DNA"/>
</dbReference>
<evidence type="ECO:0000256" key="1">
    <source>
        <dbReference type="SAM" id="MobiDB-lite"/>
    </source>
</evidence>
<evidence type="ECO:0000313" key="2">
    <source>
        <dbReference type="EMBL" id="KAJ8268599.1"/>
    </source>
</evidence>
<reference evidence="2" key="1">
    <citation type="journal article" date="2023" name="Science">
        <title>Genome structures resolve the early diversification of teleost fishes.</title>
        <authorList>
            <person name="Parey E."/>
            <person name="Louis A."/>
            <person name="Montfort J."/>
            <person name="Bouchez O."/>
            <person name="Roques C."/>
            <person name="Iampietro C."/>
            <person name="Lluch J."/>
            <person name="Castinel A."/>
            <person name="Donnadieu C."/>
            <person name="Desvignes T."/>
            <person name="Floi Bucao C."/>
            <person name="Jouanno E."/>
            <person name="Wen M."/>
            <person name="Mejri S."/>
            <person name="Dirks R."/>
            <person name="Jansen H."/>
            <person name="Henkel C."/>
            <person name="Chen W.J."/>
            <person name="Zahm M."/>
            <person name="Cabau C."/>
            <person name="Klopp C."/>
            <person name="Thompson A.W."/>
            <person name="Robinson-Rechavi M."/>
            <person name="Braasch I."/>
            <person name="Lecointre G."/>
            <person name="Bobe J."/>
            <person name="Postlethwait J.H."/>
            <person name="Berthelot C."/>
            <person name="Roest Crollius H."/>
            <person name="Guiguen Y."/>
        </authorList>
    </citation>
    <scope>NUCLEOTIDE SEQUENCE</scope>
    <source>
        <strain evidence="2">Concon-B</strain>
    </source>
</reference>
<gene>
    <name evidence="2" type="ORF">COCON_G00137710</name>
</gene>
<proteinExistence type="predicted"/>
<feature type="region of interest" description="Disordered" evidence="1">
    <location>
        <begin position="1"/>
        <end position="162"/>
    </location>
</feature>
<keyword evidence="3" id="KW-1185">Reference proteome</keyword>
<feature type="compositionally biased region" description="Low complexity" evidence="1">
    <location>
        <begin position="151"/>
        <end position="162"/>
    </location>
</feature>
<dbReference type="Proteomes" id="UP001152803">
    <property type="component" value="Unassembled WGS sequence"/>
</dbReference>